<dbReference type="EMBL" id="KL198010">
    <property type="protein sequence ID" value="KDQ25803.1"/>
    <property type="molecule type" value="Genomic_DNA"/>
</dbReference>
<gene>
    <name evidence="1" type="ORF">PLEOSDRAFT_1044873</name>
</gene>
<dbReference type="VEuPathDB" id="FungiDB:PLEOSDRAFT_1044873"/>
<reference evidence="2" key="1">
    <citation type="journal article" date="2014" name="Proc. Natl. Acad. Sci. U.S.A.">
        <title>Extensive sampling of basidiomycete genomes demonstrates inadequacy of the white-rot/brown-rot paradigm for wood decay fungi.</title>
        <authorList>
            <person name="Riley R."/>
            <person name="Salamov A.A."/>
            <person name="Brown D.W."/>
            <person name="Nagy L.G."/>
            <person name="Floudas D."/>
            <person name="Held B.W."/>
            <person name="Levasseur A."/>
            <person name="Lombard V."/>
            <person name="Morin E."/>
            <person name="Otillar R."/>
            <person name="Lindquist E.A."/>
            <person name="Sun H."/>
            <person name="LaButti K.M."/>
            <person name="Schmutz J."/>
            <person name="Jabbour D."/>
            <person name="Luo H."/>
            <person name="Baker S.E."/>
            <person name="Pisabarro A.G."/>
            <person name="Walton J.D."/>
            <person name="Blanchette R.A."/>
            <person name="Henrissat B."/>
            <person name="Martin F."/>
            <person name="Cullen D."/>
            <person name="Hibbett D.S."/>
            <person name="Grigoriev I.V."/>
        </authorList>
    </citation>
    <scope>NUCLEOTIDE SEQUENCE [LARGE SCALE GENOMIC DNA]</scope>
    <source>
        <strain evidence="2">PC15</strain>
    </source>
</reference>
<dbReference type="InParanoid" id="A0A067NCR7"/>
<organism evidence="1 2">
    <name type="scientific">Pleurotus ostreatus (strain PC15)</name>
    <name type="common">Oyster mushroom</name>
    <dbReference type="NCBI Taxonomy" id="1137138"/>
    <lineage>
        <taxon>Eukaryota</taxon>
        <taxon>Fungi</taxon>
        <taxon>Dikarya</taxon>
        <taxon>Basidiomycota</taxon>
        <taxon>Agaricomycotina</taxon>
        <taxon>Agaricomycetes</taxon>
        <taxon>Agaricomycetidae</taxon>
        <taxon>Agaricales</taxon>
        <taxon>Pleurotineae</taxon>
        <taxon>Pleurotaceae</taxon>
        <taxon>Pleurotus</taxon>
    </lineage>
</organism>
<dbReference type="Proteomes" id="UP000027073">
    <property type="component" value="Unassembled WGS sequence"/>
</dbReference>
<evidence type="ECO:0000313" key="2">
    <source>
        <dbReference type="Proteomes" id="UP000027073"/>
    </source>
</evidence>
<sequence>MKFAAPHRQLAPITSTCLRKPLRSQSSYDKPRTYHHFDNVLLIVFFSHARYGANLDYYKEVYSEYFPNMVFIGPASREDAGFSHSYDLMVDSYQSDEDLSDPNFYKMAGRMAHHMLYTAMMEHNCYDGYLWAPFDTLLNIPRLQLFDQTKFWYYSPWGRFVPNPQVKADENGGKHAPPARISPDPTLNVTASWQGWAKDWCDPHVGSAPPFNATYVRQRWEEGYEVDTFHTFHWGEKDESGVWRGNHNHVADIQHLQKESAIRQGIHLD</sequence>
<accession>A0A067NCR7</accession>
<dbReference type="HOGENOM" id="CLU_065187_0_0_1"/>
<proteinExistence type="predicted"/>
<protein>
    <submittedName>
        <fullName evidence="1">Uncharacterized protein</fullName>
    </submittedName>
</protein>
<dbReference type="AlphaFoldDB" id="A0A067NCR7"/>
<dbReference type="STRING" id="1137138.A0A067NCR7"/>
<evidence type="ECO:0000313" key="1">
    <source>
        <dbReference type="EMBL" id="KDQ25803.1"/>
    </source>
</evidence>
<name>A0A067NCR7_PLEO1</name>
<dbReference type="OrthoDB" id="408493at2759"/>